<feature type="transmembrane region" description="Helical" evidence="6">
    <location>
        <begin position="161"/>
        <end position="185"/>
    </location>
</feature>
<dbReference type="OrthoDB" id="45037at2"/>
<sequence>MSAFGRPADVPRWVSIGLIPLVNLVLAFVAAGLVVLLIYWGQYSAGTMSGADYLYTPVHAAELLLKGAFGSFPNWSYTLYYTTNFIFAGLAVAVAFHAGLFNIGAEGQAYVAGLGVGLVCLYLDFLPFILVLPLAIIAAALFGAAWAFIPAYLQAKRGSHIVITTIMFNFIASSLMVYLMVHVLIAPGQQSPESRAFAANTVLPTITEVLSWFGVKMRRLPLNLSFLWALACCVFVWIFVWRTRWGYALRTVGLNPRAAVYGGISVAGIIILAMCISGALSGFIALNEIMGVQRRILLNFVAGAGFVGIAVSLMGRNHPFGIVFAALLFGALYQGGAELNFDMPEITRDMVVVIQGLVILFAGALENLFRPRIEALFRRRESALQPAKGTTS</sequence>
<evidence type="ECO:0000256" key="1">
    <source>
        <dbReference type="ARBA" id="ARBA00004651"/>
    </source>
</evidence>
<evidence type="ECO:0000256" key="3">
    <source>
        <dbReference type="ARBA" id="ARBA00022692"/>
    </source>
</evidence>
<comment type="subcellular location">
    <subcellularLocation>
        <location evidence="1">Cell membrane</location>
        <topology evidence="1">Multi-pass membrane protein</topology>
    </subcellularLocation>
</comment>
<dbReference type="GO" id="GO:0022857">
    <property type="term" value="F:transmembrane transporter activity"/>
    <property type="evidence" value="ECO:0007669"/>
    <property type="project" value="InterPro"/>
</dbReference>
<dbReference type="PANTHER" id="PTHR47089">
    <property type="entry name" value="ABC TRANSPORTER, PERMEASE PROTEIN"/>
    <property type="match status" value="1"/>
</dbReference>
<feature type="transmembrane region" description="Helical" evidence="6">
    <location>
        <begin position="296"/>
        <end position="314"/>
    </location>
</feature>
<feature type="transmembrane region" description="Helical" evidence="6">
    <location>
        <begin position="107"/>
        <end position="125"/>
    </location>
</feature>
<dbReference type="EMBL" id="JANX01000433">
    <property type="protein sequence ID" value="KGM31808.1"/>
    <property type="molecule type" value="Genomic_DNA"/>
</dbReference>
<dbReference type="CDD" id="cd06580">
    <property type="entry name" value="TM_PBP1_transp_TpRbsC_like"/>
    <property type="match status" value="1"/>
</dbReference>
<dbReference type="InterPro" id="IPR001851">
    <property type="entry name" value="ABC_transp_permease"/>
</dbReference>
<evidence type="ECO:0000313" key="7">
    <source>
        <dbReference type="EMBL" id="KGM31808.1"/>
    </source>
</evidence>
<keyword evidence="5 6" id="KW-0472">Membrane</keyword>
<feature type="transmembrane region" description="Helical" evidence="6">
    <location>
        <begin position="131"/>
        <end position="149"/>
    </location>
</feature>
<evidence type="ECO:0000256" key="4">
    <source>
        <dbReference type="ARBA" id="ARBA00022989"/>
    </source>
</evidence>
<keyword evidence="2" id="KW-1003">Cell membrane</keyword>
<feature type="transmembrane region" description="Helical" evidence="6">
    <location>
        <begin position="21"/>
        <end position="40"/>
    </location>
</feature>
<evidence type="ECO:0000256" key="5">
    <source>
        <dbReference type="ARBA" id="ARBA00023136"/>
    </source>
</evidence>
<protein>
    <submittedName>
        <fullName evidence="7">Sugar ABC transporter permease</fullName>
    </submittedName>
</protein>
<dbReference type="RefSeq" id="WP_034844925.1">
    <property type="nucleotide sequence ID" value="NZ_JANX01000433.1"/>
</dbReference>
<evidence type="ECO:0000256" key="2">
    <source>
        <dbReference type="ARBA" id="ARBA00022475"/>
    </source>
</evidence>
<feature type="transmembrane region" description="Helical" evidence="6">
    <location>
        <begin position="79"/>
        <end position="100"/>
    </location>
</feature>
<keyword evidence="3 6" id="KW-0812">Transmembrane</keyword>
<gene>
    <name evidence="7" type="ORF">P409_25040</name>
</gene>
<evidence type="ECO:0000256" key="6">
    <source>
        <dbReference type="SAM" id="Phobius"/>
    </source>
</evidence>
<feature type="transmembrane region" description="Helical" evidence="6">
    <location>
        <begin position="320"/>
        <end position="339"/>
    </location>
</feature>
<feature type="transmembrane region" description="Helical" evidence="6">
    <location>
        <begin position="222"/>
        <end position="240"/>
    </location>
</feature>
<dbReference type="Pfam" id="PF02653">
    <property type="entry name" value="BPD_transp_2"/>
    <property type="match status" value="1"/>
</dbReference>
<dbReference type="Proteomes" id="UP000029995">
    <property type="component" value="Unassembled WGS sequence"/>
</dbReference>
<organism evidence="7 8">
    <name type="scientific">Inquilinus limosus MP06</name>
    <dbReference type="NCBI Taxonomy" id="1398085"/>
    <lineage>
        <taxon>Bacteria</taxon>
        <taxon>Pseudomonadati</taxon>
        <taxon>Pseudomonadota</taxon>
        <taxon>Alphaproteobacteria</taxon>
        <taxon>Rhodospirillales</taxon>
        <taxon>Rhodospirillaceae</taxon>
        <taxon>Inquilinus</taxon>
    </lineage>
</organism>
<reference evidence="7 8" key="1">
    <citation type="submission" date="2014-01" db="EMBL/GenBank/DDBJ databases">
        <title>Genome sequence determination for a cystic fibrosis isolate, Inquilinus limosus.</title>
        <authorList>
            <person name="Pino M."/>
            <person name="Di Conza J."/>
            <person name="Gutkind G."/>
        </authorList>
    </citation>
    <scope>NUCLEOTIDE SEQUENCE [LARGE SCALE GENOMIC DNA]</scope>
    <source>
        <strain evidence="7 8">MP06</strain>
    </source>
</reference>
<feature type="transmembrane region" description="Helical" evidence="6">
    <location>
        <begin position="197"/>
        <end position="215"/>
    </location>
</feature>
<feature type="transmembrane region" description="Helical" evidence="6">
    <location>
        <begin position="351"/>
        <end position="369"/>
    </location>
</feature>
<dbReference type="PANTHER" id="PTHR47089:SF1">
    <property type="entry name" value="GUANOSINE ABC TRANSPORTER PERMEASE PROTEIN NUPP"/>
    <property type="match status" value="1"/>
</dbReference>
<keyword evidence="4 6" id="KW-1133">Transmembrane helix</keyword>
<proteinExistence type="predicted"/>
<dbReference type="AlphaFoldDB" id="A0A0A0D1M3"/>
<dbReference type="GO" id="GO:0005886">
    <property type="term" value="C:plasma membrane"/>
    <property type="evidence" value="ECO:0007669"/>
    <property type="project" value="UniProtKB-SubCell"/>
</dbReference>
<name>A0A0A0D1M3_9PROT</name>
<comment type="caution">
    <text evidence="7">The sequence shown here is derived from an EMBL/GenBank/DDBJ whole genome shotgun (WGS) entry which is preliminary data.</text>
</comment>
<feature type="transmembrane region" description="Helical" evidence="6">
    <location>
        <begin position="260"/>
        <end position="284"/>
    </location>
</feature>
<accession>A0A0A0D1M3</accession>
<evidence type="ECO:0000313" key="8">
    <source>
        <dbReference type="Proteomes" id="UP000029995"/>
    </source>
</evidence>